<dbReference type="InterPro" id="IPR018253">
    <property type="entry name" value="DnaJ_domain_CS"/>
</dbReference>
<dbReference type="RefSeq" id="XP_028651057.1">
    <property type="nucleotide sequence ID" value="XM_028795224.2"/>
</dbReference>
<reference evidence="6" key="2">
    <citation type="submission" date="2025-08" db="UniProtKB">
        <authorList>
            <consortium name="Ensembl"/>
        </authorList>
    </citation>
    <scope>IDENTIFICATION</scope>
</reference>
<dbReference type="Gene3D" id="1.10.287.110">
    <property type="entry name" value="DnaJ domain"/>
    <property type="match status" value="1"/>
</dbReference>
<protein>
    <recommendedName>
        <fullName evidence="3">DnaJ homolog subfamily C member 9</fullName>
    </recommendedName>
</protein>
<evidence type="ECO:0000256" key="2">
    <source>
        <dbReference type="ARBA" id="ARBA00054761"/>
    </source>
</evidence>
<dbReference type="GO" id="GO:0031072">
    <property type="term" value="F:heat shock protein binding"/>
    <property type="evidence" value="ECO:0007669"/>
    <property type="project" value="TreeGrafter"/>
</dbReference>
<dbReference type="Proteomes" id="UP000694620">
    <property type="component" value="Chromosome 2"/>
</dbReference>
<dbReference type="GO" id="GO:0005634">
    <property type="term" value="C:nucleus"/>
    <property type="evidence" value="ECO:0007669"/>
    <property type="project" value="TreeGrafter"/>
</dbReference>
<dbReference type="FunFam" id="1.10.287.110:FF:000035">
    <property type="entry name" value="DnaJ homolog subfamily C member 9"/>
    <property type="match status" value="1"/>
</dbReference>
<evidence type="ECO:0000256" key="3">
    <source>
        <dbReference type="ARBA" id="ARBA00071610"/>
    </source>
</evidence>
<accession>A0A8C4X8R6</accession>
<dbReference type="Ensembl" id="ENSECRT00000013244.1">
    <property type="protein sequence ID" value="ENSECRP00000013014.1"/>
    <property type="gene ID" value="ENSECRG00000008705.1"/>
</dbReference>
<sequence length="253" mass="29422">MGFLESCKDLFGTSDLYEVLGVNKQASDADIRKAYYKVSLRVHPDRALNDEQATVKFQALGKIYAVLSDKDQRAIYDEQGIVDEESDTLCQDRNWEDYWRLLFPKITTKDILSFEKNYKGSEEEEADIKAIYIRYEGEMDHIMNSILCTTYEDEPRIRDIIQAGIDSGELPTFKAFTNESVKKKEARKRKALKEKKEAEKMKKEMDEENSLAMLIKKKQESRSKEMDSFLSQLEAKYCKKENNASKKKGKKNK</sequence>
<dbReference type="InterPro" id="IPR056453">
    <property type="entry name" value="HTH_DNAJC9"/>
</dbReference>
<dbReference type="CDD" id="cd06257">
    <property type="entry name" value="DnaJ"/>
    <property type="match status" value="1"/>
</dbReference>
<name>A0A8C4X8R6_ERPCA</name>
<dbReference type="Pfam" id="PF00226">
    <property type="entry name" value="DnaJ"/>
    <property type="match status" value="1"/>
</dbReference>
<evidence type="ECO:0000313" key="7">
    <source>
        <dbReference type="Proteomes" id="UP000694620"/>
    </source>
</evidence>
<dbReference type="PRINTS" id="PR00625">
    <property type="entry name" value="JDOMAIN"/>
</dbReference>
<dbReference type="InterPro" id="IPR052594">
    <property type="entry name" value="J_domain-containing_protein"/>
</dbReference>
<reference evidence="6" key="1">
    <citation type="submission" date="2021-06" db="EMBL/GenBank/DDBJ databases">
        <authorList>
            <consortium name="Wellcome Sanger Institute Data Sharing"/>
        </authorList>
    </citation>
    <scope>NUCLEOTIDE SEQUENCE [LARGE SCALE GENOMIC DNA]</scope>
</reference>
<dbReference type="SUPFAM" id="SSF46565">
    <property type="entry name" value="Chaperone J-domain"/>
    <property type="match status" value="1"/>
</dbReference>
<dbReference type="GeneTree" id="ENSGT00390000014549"/>
<evidence type="ECO:0000313" key="6">
    <source>
        <dbReference type="Ensembl" id="ENSECRP00000013014.1"/>
    </source>
</evidence>
<evidence type="ECO:0000256" key="1">
    <source>
        <dbReference type="ARBA" id="ARBA00022553"/>
    </source>
</evidence>
<organism evidence="6 7">
    <name type="scientific">Erpetoichthys calabaricus</name>
    <name type="common">Rope fish</name>
    <name type="synonym">Calamoichthys calabaricus</name>
    <dbReference type="NCBI Taxonomy" id="27687"/>
    <lineage>
        <taxon>Eukaryota</taxon>
        <taxon>Metazoa</taxon>
        <taxon>Chordata</taxon>
        <taxon>Craniata</taxon>
        <taxon>Vertebrata</taxon>
        <taxon>Euteleostomi</taxon>
        <taxon>Actinopterygii</taxon>
        <taxon>Polypteriformes</taxon>
        <taxon>Polypteridae</taxon>
        <taxon>Erpetoichthys</taxon>
    </lineage>
</organism>
<dbReference type="PANTHER" id="PTHR44144:SF1">
    <property type="entry name" value="DNAJ HOMOLOG SUBFAMILY C MEMBER 9"/>
    <property type="match status" value="1"/>
</dbReference>
<dbReference type="OrthoDB" id="110024at2759"/>
<dbReference type="InterPro" id="IPR036869">
    <property type="entry name" value="J_dom_sf"/>
</dbReference>
<reference evidence="6" key="3">
    <citation type="submission" date="2025-09" db="UniProtKB">
        <authorList>
            <consortium name="Ensembl"/>
        </authorList>
    </citation>
    <scope>IDENTIFICATION</scope>
</reference>
<comment type="function">
    <text evidence="2">Acts as a dual histone chaperone and heat shock co-chaperone. As a histone chaperone, forms a co-chaperone complex with MCM2 and histone H3-H4 heterodimers; and may thereby assist MCM2 in histone H3-H4 heterodimer recognition and facilitate the assembly of histones into nucleosomes. May also act as a histone co-chaperone together with TONSL. May recruit histone chaperones ASF1A, NASP and SPT2 to histone H3-H4 heterodimers. Also plays a role as co-chaperone of the HSP70 family of molecular chaperone proteins, such as HSPA1A, HSPA1B and HSPA8. As a co-chaperone, may play a role in the recruitment of HSP70-type molecular chaperone machinery to histone H3-H4 substrates, thereby maintaining the histone structural integrity. Exhibits activity to assemble histones onto DNA in vitro.</text>
</comment>
<dbReference type="Pfam" id="PF23302">
    <property type="entry name" value="HTH_DNAJC9"/>
    <property type="match status" value="1"/>
</dbReference>
<feature type="compositionally biased region" description="Basic and acidic residues" evidence="4">
    <location>
        <begin position="194"/>
        <end position="205"/>
    </location>
</feature>
<dbReference type="GeneID" id="114646855"/>
<dbReference type="SMART" id="SM00271">
    <property type="entry name" value="DnaJ"/>
    <property type="match status" value="1"/>
</dbReference>
<gene>
    <name evidence="6" type="primary">DNAJC9</name>
    <name evidence="6" type="synonym">dnajc9</name>
</gene>
<proteinExistence type="predicted"/>
<evidence type="ECO:0000259" key="5">
    <source>
        <dbReference type="PROSITE" id="PS50076"/>
    </source>
</evidence>
<dbReference type="CTD" id="23234"/>
<dbReference type="AlphaFoldDB" id="A0A8C4X8R6"/>
<keyword evidence="1" id="KW-0597">Phosphoprotein</keyword>
<feature type="domain" description="J" evidence="5">
    <location>
        <begin position="15"/>
        <end position="80"/>
    </location>
</feature>
<dbReference type="GO" id="GO:0005737">
    <property type="term" value="C:cytoplasm"/>
    <property type="evidence" value="ECO:0007669"/>
    <property type="project" value="TreeGrafter"/>
</dbReference>
<dbReference type="InterPro" id="IPR001623">
    <property type="entry name" value="DnaJ_domain"/>
</dbReference>
<feature type="region of interest" description="Disordered" evidence="4">
    <location>
        <begin position="191"/>
        <end position="210"/>
    </location>
</feature>
<keyword evidence="7" id="KW-1185">Reference proteome</keyword>
<dbReference type="PROSITE" id="PS00636">
    <property type="entry name" value="DNAJ_1"/>
    <property type="match status" value="1"/>
</dbReference>
<dbReference type="PANTHER" id="PTHR44144">
    <property type="entry name" value="DNAJ HOMOLOG SUBFAMILY C MEMBER 9"/>
    <property type="match status" value="1"/>
</dbReference>
<dbReference type="PROSITE" id="PS50076">
    <property type="entry name" value="DNAJ_2"/>
    <property type="match status" value="1"/>
</dbReference>
<evidence type="ECO:0000256" key="4">
    <source>
        <dbReference type="SAM" id="MobiDB-lite"/>
    </source>
</evidence>